<dbReference type="PANTHER" id="PTHR40056">
    <property type="entry name" value="HYPOTHETICAL CYTOSOLIC PROTEIN"/>
    <property type="match status" value="1"/>
</dbReference>
<dbReference type="InterPro" id="IPR014975">
    <property type="entry name" value="DUF1836"/>
</dbReference>
<evidence type="ECO:0000313" key="2">
    <source>
        <dbReference type="Proteomes" id="UP000199481"/>
    </source>
</evidence>
<accession>A0A1H0Y673</accession>
<proteinExistence type="predicted"/>
<name>A0A1H0Y673_9LACT</name>
<evidence type="ECO:0008006" key="3">
    <source>
        <dbReference type="Google" id="ProtNLM"/>
    </source>
</evidence>
<evidence type="ECO:0000313" key="1">
    <source>
        <dbReference type="EMBL" id="SDQ10456.1"/>
    </source>
</evidence>
<dbReference type="PANTHER" id="PTHR40056:SF1">
    <property type="entry name" value="DUF1836 DOMAIN-CONTAINING PROTEIN"/>
    <property type="match status" value="1"/>
</dbReference>
<gene>
    <name evidence="1" type="ORF">SAMN04487752_0718</name>
</gene>
<dbReference type="OrthoDB" id="3191472at2"/>
<dbReference type="Proteomes" id="UP000199481">
    <property type="component" value="Unassembled WGS sequence"/>
</dbReference>
<dbReference type="AlphaFoldDB" id="A0A1H0Y673"/>
<sequence>MQKIEEDLLEWSNEISQYTFPRWEELPDFDLYMDQVLNLIERYLAIFKVSDQKQIITSSMINNYVKLGLIPPPVKKRYTKKHLAYLIAISILKQVVTIPDVKEGILYQASISGIREAYDLFCTEQEYALRAVASHIKQTDKKPLLPDSTDNTTLIVRTATIAVATKIVTEKVLYLAHIQQEESEKKKNKTKKLEE</sequence>
<dbReference type="RefSeq" id="WP_035023108.1">
    <property type="nucleotide sequence ID" value="NZ_CP084916.1"/>
</dbReference>
<keyword evidence="2" id="KW-1185">Reference proteome</keyword>
<organism evidence="1 2">
    <name type="scientific">Carnobacterium viridans</name>
    <dbReference type="NCBI Taxonomy" id="174587"/>
    <lineage>
        <taxon>Bacteria</taxon>
        <taxon>Bacillati</taxon>
        <taxon>Bacillota</taxon>
        <taxon>Bacilli</taxon>
        <taxon>Lactobacillales</taxon>
        <taxon>Carnobacteriaceae</taxon>
        <taxon>Carnobacterium</taxon>
    </lineage>
</organism>
<reference evidence="2" key="1">
    <citation type="submission" date="2016-10" db="EMBL/GenBank/DDBJ databases">
        <authorList>
            <person name="Varghese N."/>
            <person name="Submissions S."/>
        </authorList>
    </citation>
    <scope>NUCLEOTIDE SEQUENCE [LARGE SCALE GENOMIC DNA]</scope>
    <source>
        <strain evidence="2">MPL-11</strain>
    </source>
</reference>
<dbReference type="Pfam" id="PF08876">
    <property type="entry name" value="DUF1836"/>
    <property type="match status" value="1"/>
</dbReference>
<protein>
    <recommendedName>
        <fullName evidence="3">DUF1836 domain-containing protein</fullName>
    </recommendedName>
</protein>
<dbReference type="EMBL" id="FNJW01000008">
    <property type="protein sequence ID" value="SDQ10456.1"/>
    <property type="molecule type" value="Genomic_DNA"/>
</dbReference>